<dbReference type="GO" id="GO:0000272">
    <property type="term" value="P:polysaccharide catabolic process"/>
    <property type="evidence" value="ECO:0007669"/>
    <property type="project" value="UniProtKB-KW"/>
</dbReference>
<evidence type="ECO:0000256" key="2">
    <source>
        <dbReference type="ARBA" id="ARBA00004609"/>
    </source>
</evidence>
<feature type="region of interest" description="Disordered" evidence="16">
    <location>
        <begin position="746"/>
        <end position="824"/>
    </location>
</feature>
<dbReference type="GO" id="GO:0008843">
    <property type="term" value="F:endochitinase activity"/>
    <property type="evidence" value="ECO:0007669"/>
    <property type="project" value="UniProtKB-EC"/>
</dbReference>
<dbReference type="STRING" id="158607.A0A2P5IFC3"/>
<evidence type="ECO:0000256" key="4">
    <source>
        <dbReference type="ARBA" id="ARBA00012729"/>
    </source>
</evidence>
<dbReference type="Gene3D" id="3.20.20.80">
    <property type="entry name" value="Glycosidases"/>
    <property type="match status" value="1"/>
</dbReference>
<sequence>MYLSESFVVAALAAAPVLATGSSVNVYWGQQGNGDLATACQDPSIDYITLGFVNISPENGGPTEYPGTNFGAHCWADKYSADGHTSQLLSTCPSLTPGIAVCQGLGKKVLLSIGGVYGAYSNYTVSTPVNGVEFAQFVWGAFGPYTEAWAGKPRPFDHGDQHNAVDGFDFDLESSSAGDEGYAAMINALRGLIAVSGRDDIITAAPQCPLDEWQTMTYLLENVQFDRLWIQFYNNPQCSLLQADGSPNPGFNYAAWEKYLAKTPSKGAKLHIGLPGSRDAAGSGYVDASVASTHLCKYGDHPMFGGVMVWDQWFAAQNTIDGASYNQVLYESMKCGCKECPVPTSTISTTASASTTAASTSLSTAPPVTITSSTSAPPTSTPSCTGVAGWDKDGTNIGFYADAASATYSGCLALCDANEACLSFGVLSTPACALYSYTVEGNVVVDASSGHSFYNKGGVCPQPSSSSTAVTSPSETTSLSSTSVSVESSTAFTASTTSDVTTTYTLGTSTYSATTSSVESASRSETSTAEVPPAISETAGASISSTANWSNITWTTASTSESQTVPTTVITTSSFHLSTRPPTWSNSTWTSHGPSSIAETETTASSTTLITSTSVATEPSSPGSGEHTTETFYSTTVVTVTSCAPTVTNCPGTPHVTTSIITITSTVGPVHSSGGDETVTATVVPITSTSAGPVPGSEQMTTSTIYSTTVYTVTSCAPAVTDCPGRLGSVTMQIIAISTTVCPVTEAGHTGPTPPVENGGGGGSTPSETKPVGSGPSPSAPAGGEGENFNPSPSSPAGGEGSHLSPPEGAEEGSTTTTVHTNVDSTITLPVVSVPTAGNEAYAPPPVNNAGAGPSHVFGNSTVTKTFSLATVKPTGAGAPAPQNTVVTAGAARGIVGAGMTIVVGVMVFML</sequence>
<evidence type="ECO:0000256" key="13">
    <source>
        <dbReference type="ARBA" id="ARBA00023295"/>
    </source>
</evidence>
<reference evidence="19" key="1">
    <citation type="submission" date="2017-09" db="EMBL/GenBank/DDBJ databases">
        <title>Polyketide synthases of a Diaporthe helianthi virulent isolate.</title>
        <authorList>
            <person name="Baroncelli R."/>
        </authorList>
    </citation>
    <scope>NUCLEOTIDE SEQUENCE [LARGE SCALE GENOMIC DNA]</scope>
    <source>
        <strain evidence="19">7/96</strain>
    </source>
</reference>
<keyword evidence="11" id="KW-0119">Carbohydrate metabolism</keyword>
<feature type="domain" description="GH18" evidence="18">
    <location>
        <begin position="22"/>
        <end position="336"/>
    </location>
</feature>
<dbReference type="EMBL" id="MAVT02000016">
    <property type="protein sequence ID" value="POS81205.1"/>
    <property type="molecule type" value="Genomic_DNA"/>
</dbReference>
<evidence type="ECO:0000256" key="17">
    <source>
        <dbReference type="SAM" id="SignalP"/>
    </source>
</evidence>
<evidence type="ECO:0000256" key="3">
    <source>
        <dbReference type="ARBA" id="ARBA00004613"/>
    </source>
</evidence>
<keyword evidence="20" id="KW-1185">Reference proteome</keyword>
<dbReference type="InterPro" id="IPR001223">
    <property type="entry name" value="Glyco_hydro18_cat"/>
</dbReference>
<dbReference type="PROSITE" id="PS51910">
    <property type="entry name" value="GH18_2"/>
    <property type="match status" value="1"/>
</dbReference>
<keyword evidence="13 15" id="KW-0326">Glycosidase</keyword>
<dbReference type="PANTHER" id="PTHR45708">
    <property type="entry name" value="ENDOCHITINASE"/>
    <property type="match status" value="1"/>
</dbReference>
<keyword evidence="7" id="KW-0336">GPI-anchor</keyword>
<dbReference type="PANTHER" id="PTHR45708:SF47">
    <property type="entry name" value="ENDOCHITINASE A"/>
    <property type="match status" value="1"/>
</dbReference>
<organism evidence="19 20">
    <name type="scientific">Diaporthe helianthi</name>
    <dbReference type="NCBI Taxonomy" id="158607"/>
    <lineage>
        <taxon>Eukaryota</taxon>
        <taxon>Fungi</taxon>
        <taxon>Dikarya</taxon>
        <taxon>Ascomycota</taxon>
        <taxon>Pezizomycotina</taxon>
        <taxon>Sordariomycetes</taxon>
        <taxon>Sordariomycetidae</taxon>
        <taxon>Diaporthales</taxon>
        <taxon>Diaporthaceae</taxon>
        <taxon>Diaporthe</taxon>
    </lineage>
</organism>
<dbReference type="EC" id="3.2.1.14" evidence="4"/>
<dbReference type="GO" id="GO:0005886">
    <property type="term" value="C:plasma membrane"/>
    <property type="evidence" value="ECO:0007669"/>
    <property type="project" value="UniProtKB-SubCell"/>
</dbReference>
<dbReference type="AlphaFoldDB" id="A0A2P5IFC3"/>
<evidence type="ECO:0000256" key="15">
    <source>
        <dbReference type="RuleBase" id="RU000489"/>
    </source>
</evidence>
<dbReference type="OrthoDB" id="6020543at2759"/>
<evidence type="ECO:0000256" key="1">
    <source>
        <dbReference type="ARBA" id="ARBA00000822"/>
    </source>
</evidence>
<evidence type="ECO:0000259" key="18">
    <source>
        <dbReference type="PROSITE" id="PS51910"/>
    </source>
</evidence>
<evidence type="ECO:0000256" key="10">
    <source>
        <dbReference type="ARBA" id="ARBA00023136"/>
    </source>
</evidence>
<keyword evidence="5" id="KW-1003">Cell membrane</keyword>
<comment type="caution">
    <text evidence="19">The sequence shown here is derived from an EMBL/GenBank/DDBJ whole genome shotgun (WGS) entry which is preliminary data.</text>
</comment>
<evidence type="ECO:0000313" key="20">
    <source>
        <dbReference type="Proteomes" id="UP000094444"/>
    </source>
</evidence>
<evidence type="ECO:0000256" key="8">
    <source>
        <dbReference type="ARBA" id="ARBA00022801"/>
    </source>
</evidence>
<evidence type="ECO:0000256" key="9">
    <source>
        <dbReference type="ARBA" id="ARBA00023024"/>
    </source>
</evidence>
<dbReference type="InterPro" id="IPR001579">
    <property type="entry name" value="Glyco_hydro_18_chit_AS"/>
</dbReference>
<keyword evidence="10" id="KW-0472">Membrane</keyword>
<protein>
    <recommendedName>
        <fullName evidence="4">chitinase</fullName>
        <ecNumber evidence="4">3.2.1.14</ecNumber>
    </recommendedName>
</protein>
<evidence type="ECO:0000256" key="5">
    <source>
        <dbReference type="ARBA" id="ARBA00022475"/>
    </source>
</evidence>
<evidence type="ECO:0000313" key="19">
    <source>
        <dbReference type="EMBL" id="POS81205.1"/>
    </source>
</evidence>
<feature type="region of interest" description="Disordered" evidence="16">
    <location>
        <begin position="576"/>
        <end position="629"/>
    </location>
</feature>
<evidence type="ECO:0000256" key="14">
    <source>
        <dbReference type="ARBA" id="ARBA00023326"/>
    </source>
</evidence>
<comment type="subcellular location">
    <subcellularLocation>
        <location evidence="2">Cell membrane</location>
        <topology evidence="2">Lipid-anchor</topology>
        <topology evidence="2">GPI-anchor</topology>
    </subcellularLocation>
    <subcellularLocation>
        <location evidence="3">Secreted</location>
    </subcellularLocation>
</comment>
<name>A0A2P5IFC3_DIAHE</name>
<feature type="signal peptide" evidence="17">
    <location>
        <begin position="1"/>
        <end position="19"/>
    </location>
</feature>
<dbReference type="GO" id="GO:0006032">
    <property type="term" value="P:chitin catabolic process"/>
    <property type="evidence" value="ECO:0007669"/>
    <property type="project" value="UniProtKB-KW"/>
</dbReference>
<dbReference type="SUPFAM" id="SSF51445">
    <property type="entry name" value="(Trans)glycosidases"/>
    <property type="match status" value="1"/>
</dbReference>
<evidence type="ECO:0000256" key="11">
    <source>
        <dbReference type="ARBA" id="ARBA00023277"/>
    </source>
</evidence>
<evidence type="ECO:0000256" key="7">
    <source>
        <dbReference type="ARBA" id="ARBA00022622"/>
    </source>
</evidence>
<proteinExistence type="predicted"/>
<dbReference type="InterPro" id="IPR017853">
    <property type="entry name" value="GH"/>
</dbReference>
<dbReference type="PROSITE" id="PS01095">
    <property type="entry name" value="GH18_1"/>
    <property type="match status" value="1"/>
</dbReference>
<dbReference type="GO" id="GO:0005576">
    <property type="term" value="C:extracellular region"/>
    <property type="evidence" value="ECO:0007669"/>
    <property type="project" value="UniProtKB-SubCell"/>
</dbReference>
<feature type="compositionally biased region" description="Low complexity" evidence="16">
    <location>
        <begin position="595"/>
        <end position="618"/>
    </location>
</feature>
<feature type="compositionally biased region" description="Low complexity" evidence="16">
    <location>
        <begin position="515"/>
        <end position="530"/>
    </location>
</feature>
<keyword evidence="12" id="KW-0449">Lipoprotein</keyword>
<keyword evidence="14" id="KW-0624">Polysaccharide degradation</keyword>
<comment type="catalytic activity">
    <reaction evidence="1">
        <text>Random endo-hydrolysis of N-acetyl-beta-D-glucosaminide (1-&gt;4)-beta-linkages in chitin and chitodextrins.</text>
        <dbReference type="EC" id="3.2.1.14"/>
    </reaction>
</comment>
<dbReference type="InterPro" id="IPR050542">
    <property type="entry name" value="Glycosyl_Hydrlase18_Chitinase"/>
</dbReference>
<keyword evidence="17" id="KW-0732">Signal</keyword>
<dbReference type="InParanoid" id="A0A2P5IFC3"/>
<keyword evidence="6" id="KW-0964">Secreted</keyword>
<feature type="chain" id="PRO_5015198541" description="chitinase" evidence="17">
    <location>
        <begin position="20"/>
        <end position="911"/>
    </location>
</feature>
<evidence type="ECO:0000256" key="16">
    <source>
        <dbReference type="SAM" id="MobiDB-lite"/>
    </source>
</evidence>
<gene>
    <name evidence="19" type="ORF">DHEL01_v200416</name>
</gene>
<keyword evidence="8 15" id="KW-0378">Hydrolase</keyword>
<dbReference type="Proteomes" id="UP000094444">
    <property type="component" value="Unassembled WGS sequence"/>
</dbReference>
<dbReference type="GO" id="GO:0098552">
    <property type="term" value="C:side of membrane"/>
    <property type="evidence" value="ECO:0007669"/>
    <property type="project" value="UniProtKB-KW"/>
</dbReference>
<keyword evidence="7" id="KW-0325">Glycoprotein</keyword>
<feature type="compositionally biased region" description="Polar residues" evidence="16">
    <location>
        <begin position="576"/>
        <end position="594"/>
    </location>
</feature>
<feature type="compositionally biased region" description="Low complexity" evidence="16">
    <location>
        <begin position="464"/>
        <end position="481"/>
    </location>
</feature>
<evidence type="ECO:0000256" key="12">
    <source>
        <dbReference type="ARBA" id="ARBA00023288"/>
    </source>
</evidence>
<evidence type="ECO:0000256" key="6">
    <source>
        <dbReference type="ARBA" id="ARBA00022525"/>
    </source>
</evidence>
<accession>A0A2P5IFC3</accession>
<feature type="compositionally biased region" description="Low complexity" evidence="16">
    <location>
        <begin position="814"/>
        <end position="824"/>
    </location>
</feature>
<feature type="compositionally biased region" description="Low complexity" evidence="16">
    <location>
        <begin position="773"/>
        <end position="782"/>
    </location>
</feature>
<dbReference type="Pfam" id="PF00704">
    <property type="entry name" value="Glyco_hydro_18"/>
    <property type="match status" value="1"/>
</dbReference>
<keyword evidence="9" id="KW-0146">Chitin degradation</keyword>
<feature type="region of interest" description="Disordered" evidence="16">
    <location>
        <begin position="515"/>
        <end position="542"/>
    </location>
</feature>
<feature type="region of interest" description="Disordered" evidence="16">
    <location>
        <begin position="459"/>
        <end position="481"/>
    </location>
</feature>